<organism evidence="15 16">
    <name type="scientific">Rufibacter tibetensis</name>
    <dbReference type="NCBI Taxonomy" id="512763"/>
    <lineage>
        <taxon>Bacteria</taxon>
        <taxon>Pseudomonadati</taxon>
        <taxon>Bacteroidota</taxon>
        <taxon>Cytophagia</taxon>
        <taxon>Cytophagales</taxon>
        <taxon>Hymenobacteraceae</taxon>
        <taxon>Rufibacter</taxon>
    </lineage>
</organism>
<dbReference type="PROSITE" id="PS51192">
    <property type="entry name" value="HELICASE_ATP_BIND_1"/>
    <property type="match status" value="1"/>
</dbReference>
<proteinExistence type="inferred from homology"/>
<dbReference type="GO" id="GO:0005524">
    <property type="term" value="F:ATP binding"/>
    <property type="evidence" value="ECO:0007669"/>
    <property type="project" value="UniProtKB-UniRule"/>
</dbReference>
<feature type="domain" description="Helicase ATP-binding" evidence="13">
    <location>
        <begin position="319"/>
        <end position="486"/>
    </location>
</feature>
<evidence type="ECO:0000256" key="7">
    <source>
        <dbReference type="ARBA" id="ARBA00022833"/>
    </source>
</evidence>
<dbReference type="GO" id="GO:0008270">
    <property type="term" value="F:zinc ion binding"/>
    <property type="evidence" value="ECO:0007669"/>
    <property type="project" value="UniProtKB-UniRule"/>
</dbReference>
<keyword evidence="7 12" id="KW-0862">Zinc</keyword>
<dbReference type="Pfam" id="PF00270">
    <property type="entry name" value="DEAD"/>
    <property type="match status" value="1"/>
</dbReference>
<dbReference type="GO" id="GO:0043138">
    <property type="term" value="F:3'-5' DNA helicase activity"/>
    <property type="evidence" value="ECO:0007669"/>
    <property type="project" value="UniProtKB-EC"/>
</dbReference>
<evidence type="ECO:0000256" key="3">
    <source>
        <dbReference type="ARBA" id="ARBA00022723"/>
    </source>
</evidence>
<dbReference type="PANTHER" id="PTHR30580:SF0">
    <property type="entry name" value="PRIMOSOMAL PROTEIN N"/>
    <property type="match status" value="1"/>
</dbReference>
<evidence type="ECO:0000256" key="4">
    <source>
        <dbReference type="ARBA" id="ARBA00022741"/>
    </source>
</evidence>
<evidence type="ECO:0000259" key="13">
    <source>
        <dbReference type="PROSITE" id="PS51192"/>
    </source>
</evidence>
<dbReference type="GO" id="GO:1990077">
    <property type="term" value="C:primosome complex"/>
    <property type="evidence" value="ECO:0007669"/>
    <property type="project" value="UniProtKB-UniRule"/>
</dbReference>
<keyword evidence="3 12" id="KW-0479">Metal-binding</keyword>
<protein>
    <recommendedName>
        <fullName evidence="12">Replication restart protein PriA</fullName>
    </recommendedName>
    <alternativeName>
        <fullName evidence="12">ATP-dependent DNA helicase PriA</fullName>
        <ecNumber evidence="12">5.6.2.4</ecNumber>
    </alternativeName>
    <alternativeName>
        <fullName evidence="12">DNA 3'-5' helicase PriA</fullName>
    </alternativeName>
</protein>
<dbReference type="NCBIfam" id="TIGR00595">
    <property type="entry name" value="priA"/>
    <property type="match status" value="1"/>
</dbReference>
<comment type="function">
    <text evidence="12">Initiates the restart of stalled replication forks, which reloads the replicative helicase on sites other than the origin of replication. Recognizes and binds to abandoned replication forks and remodels them to uncover a helicase loading site. Promotes assembly of the primosome at these replication forks.</text>
</comment>
<name>A0A0P0CG05_9BACT</name>
<evidence type="ECO:0000313" key="16">
    <source>
        <dbReference type="Proteomes" id="UP000061382"/>
    </source>
</evidence>
<feature type="binding site" evidence="12">
    <location>
        <position position="592"/>
    </location>
    <ligand>
        <name>Zn(2+)</name>
        <dbReference type="ChEBI" id="CHEBI:29105"/>
        <label>1</label>
    </ligand>
</feature>
<comment type="subunit">
    <text evidence="12">Component of the replication restart primosome.</text>
</comment>
<dbReference type="KEGG" id="rti:DC20_01930"/>
<dbReference type="InterPro" id="IPR040498">
    <property type="entry name" value="PriA_CRR"/>
</dbReference>
<feature type="binding site" evidence="12">
    <location>
        <position position="552"/>
    </location>
    <ligand>
        <name>Zn(2+)</name>
        <dbReference type="ChEBI" id="CHEBI:29105"/>
        <label>1</label>
    </ligand>
</feature>
<dbReference type="InterPro" id="IPR014001">
    <property type="entry name" value="Helicase_ATP-bd"/>
</dbReference>
<dbReference type="SMART" id="SM00487">
    <property type="entry name" value="DEXDc"/>
    <property type="match status" value="1"/>
</dbReference>
<dbReference type="InterPro" id="IPR027417">
    <property type="entry name" value="P-loop_NTPase"/>
</dbReference>
<dbReference type="GO" id="GO:0003677">
    <property type="term" value="F:DNA binding"/>
    <property type="evidence" value="ECO:0007669"/>
    <property type="project" value="UniProtKB-UniRule"/>
</dbReference>
<dbReference type="GO" id="GO:0006310">
    <property type="term" value="P:DNA recombination"/>
    <property type="evidence" value="ECO:0007669"/>
    <property type="project" value="InterPro"/>
</dbReference>
<dbReference type="CDD" id="cd18804">
    <property type="entry name" value="SF2_C_priA"/>
    <property type="match status" value="1"/>
</dbReference>
<comment type="catalytic activity">
    <reaction evidence="11 12">
        <text>ATP + H2O = ADP + phosphate + H(+)</text>
        <dbReference type="Rhea" id="RHEA:13065"/>
        <dbReference type="ChEBI" id="CHEBI:15377"/>
        <dbReference type="ChEBI" id="CHEBI:15378"/>
        <dbReference type="ChEBI" id="CHEBI:30616"/>
        <dbReference type="ChEBI" id="CHEBI:43474"/>
        <dbReference type="ChEBI" id="CHEBI:456216"/>
        <dbReference type="EC" id="5.6.2.4"/>
    </reaction>
</comment>
<dbReference type="InterPro" id="IPR001650">
    <property type="entry name" value="Helicase_C-like"/>
</dbReference>
<feature type="binding site" evidence="12">
    <location>
        <position position="589"/>
    </location>
    <ligand>
        <name>Zn(2+)</name>
        <dbReference type="ChEBI" id="CHEBI:29105"/>
        <label>1</label>
    </ligand>
</feature>
<dbReference type="Pfam" id="PF00271">
    <property type="entry name" value="Helicase_C"/>
    <property type="match status" value="1"/>
</dbReference>
<dbReference type="InterPro" id="IPR005259">
    <property type="entry name" value="PriA"/>
</dbReference>
<reference evidence="15 16" key="1">
    <citation type="submission" date="2015-08" db="EMBL/GenBank/DDBJ databases">
        <title>Complete genome sequence of Rufibacter tibetensis strain 1351t, a radiation-resistant bacterium from tibet plateau.</title>
        <authorList>
            <person name="Dai J."/>
        </authorList>
    </citation>
    <scope>NUCLEOTIDE SEQUENCE [LARGE SCALE GENOMIC DNA]</scope>
    <source>
        <strain evidence="15 16">1351</strain>
    </source>
</reference>
<keyword evidence="1 12" id="KW-0639">Primosome</keyword>
<feature type="binding site" evidence="12">
    <location>
        <position position="576"/>
    </location>
    <ligand>
        <name>Zn(2+)</name>
        <dbReference type="ChEBI" id="CHEBI:29105"/>
        <label>2</label>
    </ligand>
</feature>
<evidence type="ECO:0000256" key="8">
    <source>
        <dbReference type="ARBA" id="ARBA00022840"/>
    </source>
</evidence>
<dbReference type="GO" id="GO:0016887">
    <property type="term" value="F:ATP hydrolysis activity"/>
    <property type="evidence" value="ECO:0007669"/>
    <property type="project" value="RHEA"/>
</dbReference>
<dbReference type="FunFam" id="3.40.1440.60:FF:000001">
    <property type="entry name" value="Primosomal protein N"/>
    <property type="match status" value="1"/>
</dbReference>
<comment type="catalytic activity">
    <reaction evidence="12">
        <text>Couples ATP hydrolysis with the unwinding of duplex DNA by translocating in the 3'-5' direction.</text>
        <dbReference type="EC" id="5.6.2.4"/>
    </reaction>
</comment>
<dbReference type="GO" id="GO:0006269">
    <property type="term" value="P:DNA replication, synthesis of primer"/>
    <property type="evidence" value="ECO:0007669"/>
    <property type="project" value="UniProtKB-KW"/>
</dbReference>
<dbReference type="AlphaFoldDB" id="A0A0P0CG05"/>
<dbReference type="Pfam" id="PF18319">
    <property type="entry name" value="Zn_ribbon_PriA"/>
    <property type="match status" value="1"/>
</dbReference>
<feature type="binding site" evidence="12">
    <location>
        <position position="549"/>
    </location>
    <ligand>
        <name>Zn(2+)</name>
        <dbReference type="ChEBI" id="CHEBI:29105"/>
        <label>1</label>
    </ligand>
</feature>
<keyword evidence="4 12" id="KW-0547">Nucleotide-binding</keyword>
<comment type="cofactor">
    <cofactor evidence="12">
        <name>Zn(2+)</name>
        <dbReference type="ChEBI" id="CHEBI:29105"/>
    </cofactor>
    <text evidence="12">Binds 2 zinc ions per subunit.</text>
</comment>
<dbReference type="PATRIC" id="fig|512763.3.peg.429"/>
<dbReference type="InterPro" id="IPR041236">
    <property type="entry name" value="PriA_C"/>
</dbReference>
<gene>
    <name evidence="12" type="primary">priA</name>
    <name evidence="15" type="ORF">DC20_01930</name>
</gene>
<dbReference type="Gene3D" id="3.40.50.300">
    <property type="entry name" value="P-loop containing nucleotide triphosphate hydrolases"/>
    <property type="match status" value="2"/>
</dbReference>
<comment type="similarity">
    <text evidence="12">Belongs to the helicase family. PriA subfamily.</text>
</comment>
<sequence length="844" mass="96085">MTPELEFHIPADDVPDRVTLFADVILPLPLPKLYTYRVPYQMSDEVLVGARVLVQFGSKKVLSCVVARVHEEPPKEYQAKYLLEVIDEKPVVTGPQLRLFLWMAEYYLCTLGEVINAALPSALKLSSESQIQLHPQFNIETNEWPLTSHEEKIVFALRQKQHLTFTEVGQLLQLTSFHKIIKSLLLKDIIIIYEEIAEKYAPKVVKKVRLASSFTTDEETLEELFNQLAPKPKQLDVLLKYVQLTPILQNLRMNEEGLEKNVLTSNPHLSLSAINSLLKKGVMEQFDVVVSRFPMAEGRGPYLASDLSTAQAAARDQVLETFEEKSTVLLHGITGSGKTEIYIDLINKAVEAGGQVLYLLPEIALTAQIVTRLKRVFGDRLGVYHSKFSDNERVEVWNGILSGRFQVVVGVRSSVFLPFHSLSLIIVDEEHEPSYKQHEPAPRYNAREVAFMMAQFQGAKTLLGSATPSIESYYHCKTGKWGLVNLHERYGEATLPEVELVDTRQESLRKNMLSHFSQRLVHDIEDTLHRQEQVILFQNRRGYAPFIDCNDCAWIPKCRNCAVSLSYHKFSNELRCHYCGYTERKPNDCPACGSTMLKTVGFGTEKIEDELKLIMPEARIQRMDLDTTKKKNSHQQIIEDFEQQRTNVLVGTQMVTKGLDFEHVSLVGILSADSIIHFPDFRAHERAYQLFVQVSGRAGRKGNKGKVLIQTANPNQPIFQRVIQNDYMGLYEQEIAERQKFRYPPFVRMIRLTVKHPEARPCEGAAILLAKELVDRLGRTGVLGPEAPHIFKIRNQFLQEIHVKLDREGGNLRESKAQVLEAVQALLKNKDLKQVRVVIDVDPS</sequence>
<evidence type="ECO:0000256" key="12">
    <source>
        <dbReference type="HAMAP-Rule" id="MF_00983"/>
    </source>
</evidence>
<dbReference type="InterPro" id="IPR041222">
    <property type="entry name" value="PriA_3primeBD"/>
</dbReference>
<feature type="binding site" evidence="12">
    <location>
        <position position="558"/>
    </location>
    <ligand>
        <name>Zn(2+)</name>
        <dbReference type="ChEBI" id="CHEBI:29105"/>
        <label>2</label>
    </ligand>
</feature>
<evidence type="ECO:0000256" key="1">
    <source>
        <dbReference type="ARBA" id="ARBA00022515"/>
    </source>
</evidence>
<keyword evidence="8 12" id="KW-0067">ATP-binding</keyword>
<evidence type="ECO:0000256" key="2">
    <source>
        <dbReference type="ARBA" id="ARBA00022705"/>
    </source>
</evidence>
<evidence type="ECO:0000256" key="6">
    <source>
        <dbReference type="ARBA" id="ARBA00022806"/>
    </source>
</evidence>
<evidence type="ECO:0000313" key="15">
    <source>
        <dbReference type="EMBL" id="ALI97956.1"/>
    </source>
</evidence>
<feature type="binding site" evidence="12">
    <location>
        <position position="561"/>
    </location>
    <ligand>
        <name>Zn(2+)</name>
        <dbReference type="ChEBI" id="CHEBI:29105"/>
        <label>2</label>
    </ligand>
</feature>
<dbReference type="GO" id="GO:0006302">
    <property type="term" value="P:double-strand break repair"/>
    <property type="evidence" value="ECO:0007669"/>
    <property type="project" value="InterPro"/>
</dbReference>
<dbReference type="InterPro" id="IPR042115">
    <property type="entry name" value="PriA_3primeBD_sf"/>
</dbReference>
<dbReference type="HAMAP" id="MF_00983">
    <property type="entry name" value="PriA"/>
    <property type="match status" value="1"/>
</dbReference>
<dbReference type="PANTHER" id="PTHR30580">
    <property type="entry name" value="PRIMOSOMAL PROTEIN N"/>
    <property type="match status" value="1"/>
</dbReference>
<dbReference type="RefSeq" id="WP_062542279.1">
    <property type="nucleotide sequence ID" value="NZ_CP012643.1"/>
</dbReference>
<keyword evidence="10 12" id="KW-0413">Isomerase</keyword>
<dbReference type="SUPFAM" id="SSF52540">
    <property type="entry name" value="P-loop containing nucleoside triphosphate hydrolases"/>
    <property type="match status" value="1"/>
</dbReference>
<keyword evidence="16" id="KW-1185">Reference proteome</keyword>
<accession>A0A0P0CG05</accession>
<keyword evidence="9 12" id="KW-0238">DNA-binding</keyword>
<keyword evidence="6 12" id="KW-0347">Helicase</keyword>
<dbReference type="Pfam" id="PF18074">
    <property type="entry name" value="PriA_C"/>
    <property type="match status" value="1"/>
</dbReference>
<feature type="domain" description="Helicase C-terminal" evidence="14">
    <location>
        <begin position="584"/>
        <end position="758"/>
    </location>
</feature>
<keyword evidence="2 12" id="KW-0235">DNA replication</keyword>
<keyword evidence="5 12" id="KW-0378">Hydrolase</keyword>
<dbReference type="EC" id="5.6.2.4" evidence="12"/>
<dbReference type="SMART" id="SM00490">
    <property type="entry name" value="HELICc"/>
    <property type="match status" value="1"/>
</dbReference>
<dbReference type="InterPro" id="IPR011545">
    <property type="entry name" value="DEAD/DEAH_box_helicase_dom"/>
</dbReference>
<dbReference type="Pfam" id="PF17764">
    <property type="entry name" value="PriA_3primeBD"/>
    <property type="match status" value="1"/>
</dbReference>
<dbReference type="EMBL" id="CP012643">
    <property type="protein sequence ID" value="ALI97956.1"/>
    <property type="molecule type" value="Genomic_DNA"/>
</dbReference>
<dbReference type="Gene3D" id="3.40.1440.60">
    <property type="entry name" value="PriA, 3(prime) DNA-binding domain"/>
    <property type="match status" value="1"/>
</dbReference>
<evidence type="ECO:0000256" key="10">
    <source>
        <dbReference type="ARBA" id="ARBA00023235"/>
    </source>
</evidence>
<dbReference type="CDD" id="cd17929">
    <property type="entry name" value="DEXHc_priA"/>
    <property type="match status" value="1"/>
</dbReference>
<evidence type="ECO:0000256" key="5">
    <source>
        <dbReference type="ARBA" id="ARBA00022801"/>
    </source>
</evidence>
<dbReference type="Proteomes" id="UP000061382">
    <property type="component" value="Chromosome"/>
</dbReference>
<dbReference type="STRING" id="512763.DC20_01930"/>
<evidence type="ECO:0000259" key="14">
    <source>
        <dbReference type="PROSITE" id="PS51194"/>
    </source>
</evidence>
<dbReference type="GO" id="GO:0006270">
    <property type="term" value="P:DNA replication initiation"/>
    <property type="evidence" value="ECO:0007669"/>
    <property type="project" value="TreeGrafter"/>
</dbReference>
<dbReference type="FunFam" id="3.40.50.300:FF:000489">
    <property type="entry name" value="Primosome assembly protein PriA"/>
    <property type="match status" value="1"/>
</dbReference>
<evidence type="ECO:0000256" key="9">
    <source>
        <dbReference type="ARBA" id="ARBA00023125"/>
    </source>
</evidence>
<feature type="binding site" evidence="12">
    <location>
        <position position="579"/>
    </location>
    <ligand>
        <name>Zn(2+)</name>
        <dbReference type="ChEBI" id="CHEBI:29105"/>
        <label>2</label>
    </ligand>
</feature>
<dbReference type="PROSITE" id="PS51194">
    <property type="entry name" value="HELICASE_CTER"/>
    <property type="match status" value="1"/>
</dbReference>
<evidence type="ECO:0000256" key="11">
    <source>
        <dbReference type="ARBA" id="ARBA00048988"/>
    </source>
</evidence>